<protein>
    <submittedName>
        <fullName evidence="2">PEGA domain-containing protein</fullName>
    </submittedName>
</protein>
<organism evidence="2 3">
    <name type="scientific">Oceanidesulfovibrio marinus</name>
    <dbReference type="NCBI Taxonomy" id="370038"/>
    <lineage>
        <taxon>Bacteria</taxon>
        <taxon>Pseudomonadati</taxon>
        <taxon>Thermodesulfobacteriota</taxon>
        <taxon>Desulfovibrionia</taxon>
        <taxon>Desulfovibrionales</taxon>
        <taxon>Desulfovibrionaceae</taxon>
        <taxon>Oceanidesulfovibrio</taxon>
    </lineage>
</organism>
<reference evidence="2 3" key="1">
    <citation type="submission" date="2019-04" db="EMBL/GenBank/DDBJ databases">
        <title>Isolation and culture of sulfate reducing bacteria from the cold seep of the South China Sea.</title>
        <authorList>
            <person name="Sun C."/>
            <person name="Liu R."/>
        </authorList>
    </citation>
    <scope>NUCLEOTIDE SEQUENCE [LARGE SCALE GENOMIC DNA]</scope>
    <source>
        <strain evidence="2 3">CS1</strain>
    </source>
</reference>
<dbReference type="EMBL" id="CP039543">
    <property type="protein sequence ID" value="QJT11227.1"/>
    <property type="molecule type" value="Genomic_DNA"/>
</dbReference>
<dbReference type="Pfam" id="PF08308">
    <property type="entry name" value="PEGA"/>
    <property type="match status" value="2"/>
</dbReference>
<name>A0ABX6NKT9_9BACT</name>
<dbReference type="InterPro" id="IPR013229">
    <property type="entry name" value="PEGA"/>
</dbReference>
<dbReference type="InterPro" id="IPR013320">
    <property type="entry name" value="ConA-like_dom_sf"/>
</dbReference>
<feature type="domain" description="PEGA" evidence="1">
    <location>
        <begin position="3"/>
        <end position="39"/>
    </location>
</feature>
<dbReference type="Gene3D" id="2.60.120.560">
    <property type="entry name" value="Exo-inulinase, domain 1"/>
    <property type="match status" value="1"/>
</dbReference>
<dbReference type="Proteomes" id="UP000503251">
    <property type="component" value="Chromosome"/>
</dbReference>
<keyword evidence="3" id="KW-1185">Reference proteome</keyword>
<evidence type="ECO:0000313" key="3">
    <source>
        <dbReference type="Proteomes" id="UP000503251"/>
    </source>
</evidence>
<sequence>MPVSAGDYDLKISKPGYVTLTHTVTVKAGQDNSFSFTLAAEPAKDAQAVTEAEQKPGPGTTNGTLTVQTDPKNATVRILNIKPPYKDGIELEPGEYAIEVSHPGYMTRSMDYQVEAGSENTLTVKLAPEETAAEQTPVKKTPAIASVVQLEEFSNNDRKWFEASTPQVNIAVQDGHYHIDHKAGSEGWIAWNTMDFDPKSQFVIEAVFRKVDGVLDYGYGVIWGVTNKGEAYNSFRISGNGLYSYRQEKDGKADTVIDWTPSDAIAPGLGATNTIHIRRNGDTLEFYVNGVKVNTAPYKPAGGTMVGFKVDNRQVVDVDQLMVGLAK</sequence>
<evidence type="ECO:0000259" key="1">
    <source>
        <dbReference type="Pfam" id="PF08308"/>
    </source>
</evidence>
<evidence type="ECO:0000313" key="2">
    <source>
        <dbReference type="EMBL" id="QJT11227.1"/>
    </source>
</evidence>
<gene>
    <name evidence="2" type="ORF">E8L03_03875</name>
</gene>
<accession>A0ABX6NKT9</accession>
<dbReference type="SUPFAM" id="SSF49899">
    <property type="entry name" value="Concanavalin A-like lectins/glucanases"/>
    <property type="match status" value="1"/>
</dbReference>
<proteinExistence type="predicted"/>
<feature type="domain" description="PEGA" evidence="1">
    <location>
        <begin position="63"/>
        <end position="129"/>
    </location>
</feature>